<dbReference type="EMBL" id="PTJE01000001">
    <property type="protein sequence ID" value="PPK96811.1"/>
    <property type="molecule type" value="Genomic_DNA"/>
</dbReference>
<dbReference type="Pfam" id="PF02630">
    <property type="entry name" value="SCO1-SenC"/>
    <property type="match status" value="1"/>
</dbReference>
<dbReference type="Gene3D" id="3.40.30.10">
    <property type="entry name" value="Glutaredoxin"/>
    <property type="match status" value="1"/>
</dbReference>
<dbReference type="PANTHER" id="PTHR12151">
    <property type="entry name" value="ELECTRON TRANSPORT PROTIN SCO1/SENC FAMILY MEMBER"/>
    <property type="match status" value="1"/>
</dbReference>
<proteinExistence type="inferred from homology"/>
<dbReference type="OrthoDB" id="9811998at2"/>
<keyword evidence="5" id="KW-1133">Transmembrane helix</keyword>
<feature type="binding site" evidence="3">
    <location>
        <position position="93"/>
    </location>
    <ligand>
        <name>Cu cation</name>
        <dbReference type="ChEBI" id="CHEBI:23378"/>
    </ligand>
</feature>
<reference evidence="7 8" key="1">
    <citation type="submission" date="2018-02" db="EMBL/GenBank/DDBJ databases">
        <title>Genomic Encyclopedia of Archaeal and Bacterial Type Strains, Phase II (KMG-II): from individual species to whole genera.</title>
        <authorList>
            <person name="Goeker M."/>
        </authorList>
    </citation>
    <scope>NUCLEOTIDE SEQUENCE [LARGE SCALE GENOMIC DNA]</scope>
    <source>
        <strain evidence="7 8">DSM 16809</strain>
    </source>
</reference>
<dbReference type="InterPro" id="IPR003782">
    <property type="entry name" value="SCO1/SenC"/>
</dbReference>
<evidence type="ECO:0000256" key="4">
    <source>
        <dbReference type="PIRSR" id="PIRSR603782-2"/>
    </source>
</evidence>
<protein>
    <submittedName>
        <fullName evidence="7">Protein SCO1/2</fullName>
    </submittedName>
</protein>
<dbReference type="PROSITE" id="PS51352">
    <property type="entry name" value="THIOREDOXIN_2"/>
    <property type="match status" value="1"/>
</dbReference>
<comment type="similarity">
    <text evidence="1">Belongs to the SCO1/2 family.</text>
</comment>
<evidence type="ECO:0000256" key="1">
    <source>
        <dbReference type="ARBA" id="ARBA00010996"/>
    </source>
</evidence>
<sequence>MSDKKSDTPYYVGLGIIIIIFGYFAVTNVIHYVNKDKIVDSNRSEDRVPVGDKFLKKFNKVPDFKFINQDGDTITNDSLLGKVYVIDFFFTTCPTICTPMSINMSKVSEALSSHEDFRTVSITIDPDHDQPAVLKEYAAKYDANDHWQFLVGDKEATYKLSREGFNAYVGESDDKAIRFEHSGNFALVDRDGYIRSRKVRIDKDNENWIYHYSGVQENDIPAQLNEIIEDAETLLNK</sequence>
<keyword evidence="5" id="KW-0812">Transmembrane</keyword>
<feature type="transmembrane region" description="Helical" evidence="5">
    <location>
        <begin position="12"/>
        <end position="33"/>
    </location>
</feature>
<name>A0A2S6IRK3_9FLAO</name>
<comment type="caution">
    <text evidence="7">The sequence shown here is derived from an EMBL/GenBank/DDBJ whole genome shotgun (WGS) entry which is preliminary data.</text>
</comment>
<keyword evidence="3" id="KW-0479">Metal-binding</keyword>
<feature type="disulfide bond" description="Redox-active" evidence="4">
    <location>
        <begin position="93"/>
        <end position="97"/>
    </location>
</feature>
<evidence type="ECO:0000313" key="8">
    <source>
        <dbReference type="Proteomes" id="UP000239002"/>
    </source>
</evidence>
<dbReference type="InterPro" id="IPR036249">
    <property type="entry name" value="Thioredoxin-like_sf"/>
</dbReference>
<dbReference type="GO" id="GO:0046872">
    <property type="term" value="F:metal ion binding"/>
    <property type="evidence" value="ECO:0007669"/>
    <property type="project" value="UniProtKB-KW"/>
</dbReference>
<dbReference type="AlphaFoldDB" id="A0A2S6IRK3"/>
<dbReference type="InterPro" id="IPR013766">
    <property type="entry name" value="Thioredoxin_domain"/>
</dbReference>
<gene>
    <name evidence="7" type="ORF">LY01_00636</name>
</gene>
<evidence type="ECO:0000256" key="2">
    <source>
        <dbReference type="ARBA" id="ARBA00023008"/>
    </source>
</evidence>
<keyword evidence="5" id="KW-0472">Membrane</keyword>
<evidence type="ECO:0000313" key="7">
    <source>
        <dbReference type="EMBL" id="PPK96811.1"/>
    </source>
</evidence>
<evidence type="ECO:0000256" key="3">
    <source>
        <dbReference type="PIRSR" id="PIRSR603782-1"/>
    </source>
</evidence>
<dbReference type="Proteomes" id="UP000239002">
    <property type="component" value="Unassembled WGS sequence"/>
</dbReference>
<dbReference type="RefSeq" id="WP_104514346.1">
    <property type="nucleotide sequence ID" value="NZ_MQVW01000009.1"/>
</dbReference>
<keyword evidence="2 3" id="KW-0186">Copper</keyword>
<feature type="domain" description="Thioredoxin" evidence="6">
    <location>
        <begin position="55"/>
        <end position="225"/>
    </location>
</feature>
<dbReference type="SUPFAM" id="SSF52833">
    <property type="entry name" value="Thioredoxin-like"/>
    <property type="match status" value="1"/>
</dbReference>
<keyword evidence="4" id="KW-1015">Disulfide bond</keyword>
<organism evidence="7 8">
    <name type="scientific">Nonlabens xylanidelens</name>
    <dbReference type="NCBI Taxonomy" id="191564"/>
    <lineage>
        <taxon>Bacteria</taxon>
        <taxon>Pseudomonadati</taxon>
        <taxon>Bacteroidota</taxon>
        <taxon>Flavobacteriia</taxon>
        <taxon>Flavobacteriales</taxon>
        <taxon>Flavobacteriaceae</taxon>
        <taxon>Nonlabens</taxon>
    </lineage>
</organism>
<dbReference type="CDD" id="cd02968">
    <property type="entry name" value="SCO"/>
    <property type="match status" value="1"/>
</dbReference>
<feature type="binding site" evidence="3">
    <location>
        <position position="97"/>
    </location>
    <ligand>
        <name>Cu cation</name>
        <dbReference type="ChEBI" id="CHEBI:23378"/>
    </ligand>
</feature>
<accession>A0A2S6IRK3</accession>
<feature type="binding site" evidence="3">
    <location>
        <position position="181"/>
    </location>
    <ligand>
        <name>Cu cation</name>
        <dbReference type="ChEBI" id="CHEBI:23378"/>
    </ligand>
</feature>
<evidence type="ECO:0000259" key="6">
    <source>
        <dbReference type="PROSITE" id="PS51352"/>
    </source>
</evidence>
<evidence type="ECO:0000256" key="5">
    <source>
        <dbReference type="SAM" id="Phobius"/>
    </source>
</evidence>
<keyword evidence="8" id="KW-1185">Reference proteome</keyword>
<dbReference type="PANTHER" id="PTHR12151:SF25">
    <property type="entry name" value="LINALOOL DEHYDRATASE_ISOMERASE DOMAIN-CONTAINING PROTEIN"/>
    <property type="match status" value="1"/>
</dbReference>